<protein>
    <submittedName>
        <fullName evidence="6">Uncharacterized protein</fullName>
    </submittedName>
</protein>
<feature type="compositionally biased region" description="Gly residues" evidence="2">
    <location>
        <begin position="2482"/>
        <end position="2494"/>
    </location>
</feature>
<feature type="compositionally biased region" description="Polar residues" evidence="2">
    <location>
        <begin position="1463"/>
        <end position="1474"/>
    </location>
</feature>
<feature type="region of interest" description="Disordered" evidence="2">
    <location>
        <begin position="443"/>
        <end position="474"/>
    </location>
</feature>
<name>A0A182MKY3_9DIPT</name>
<feature type="compositionally biased region" description="Polar residues" evidence="2">
    <location>
        <begin position="1943"/>
        <end position="1957"/>
    </location>
</feature>
<feature type="region of interest" description="Disordered" evidence="2">
    <location>
        <begin position="2111"/>
        <end position="2186"/>
    </location>
</feature>
<feature type="compositionally biased region" description="Polar residues" evidence="2">
    <location>
        <begin position="1902"/>
        <end position="1911"/>
    </location>
</feature>
<evidence type="ECO:0000256" key="1">
    <source>
        <dbReference type="ARBA" id="ARBA00022694"/>
    </source>
</evidence>
<dbReference type="Pfam" id="PF25150">
    <property type="entry name" value="TPR_Trm732"/>
    <property type="match status" value="1"/>
</dbReference>
<feature type="compositionally biased region" description="Pro residues" evidence="2">
    <location>
        <begin position="2159"/>
        <end position="2170"/>
    </location>
</feature>
<dbReference type="GO" id="GO:0005829">
    <property type="term" value="C:cytosol"/>
    <property type="evidence" value="ECO:0007669"/>
    <property type="project" value="TreeGrafter"/>
</dbReference>
<feature type="domain" description="tRNA (32-2'-O)-methyltransferase regulator THADA-like TPR repeats region" evidence="4">
    <location>
        <begin position="508"/>
        <end position="699"/>
    </location>
</feature>
<evidence type="ECO:0000259" key="5">
    <source>
        <dbReference type="Pfam" id="PF25151"/>
    </source>
</evidence>
<dbReference type="GO" id="GO:0030488">
    <property type="term" value="P:tRNA methylation"/>
    <property type="evidence" value="ECO:0007669"/>
    <property type="project" value="TreeGrafter"/>
</dbReference>
<dbReference type="PANTHER" id="PTHR14387:SF7">
    <property type="entry name" value="THYROID ADENOMA-ASSOCIATED PROTEIN"/>
    <property type="match status" value="1"/>
</dbReference>
<dbReference type="EnsemblMetazoa" id="ACUA020800-RA">
    <property type="protein sequence ID" value="ACUA020800-PA"/>
    <property type="gene ID" value="ACUA020800"/>
</dbReference>
<feature type="compositionally biased region" description="Basic and acidic residues" evidence="2">
    <location>
        <begin position="2141"/>
        <end position="2154"/>
    </location>
</feature>
<evidence type="ECO:0000313" key="6">
    <source>
        <dbReference type="EnsemblMetazoa" id="ACUA020800-PA"/>
    </source>
</evidence>
<dbReference type="Proteomes" id="UP000075883">
    <property type="component" value="Unassembled WGS sequence"/>
</dbReference>
<dbReference type="Pfam" id="PF25151">
    <property type="entry name" value="TPR_Trm732_C"/>
    <property type="match status" value="1"/>
</dbReference>
<feature type="region of interest" description="Disordered" evidence="2">
    <location>
        <begin position="1738"/>
        <end position="1806"/>
    </location>
</feature>
<proteinExistence type="predicted"/>
<dbReference type="Pfam" id="PF10350">
    <property type="entry name" value="DUF2428"/>
    <property type="match status" value="1"/>
</dbReference>
<organism evidence="6 7">
    <name type="scientific">Anopheles culicifacies</name>
    <dbReference type="NCBI Taxonomy" id="139723"/>
    <lineage>
        <taxon>Eukaryota</taxon>
        <taxon>Metazoa</taxon>
        <taxon>Ecdysozoa</taxon>
        <taxon>Arthropoda</taxon>
        <taxon>Hexapoda</taxon>
        <taxon>Insecta</taxon>
        <taxon>Pterygota</taxon>
        <taxon>Neoptera</taxon>
        <taxon>Endopterygota</taxon>
        <taxon>Diptera</taxon>
        <taxon>Nematocera</taxon>
        <taxon>Culicoidea</taxon>
        <taxon>Culicidae</taxon>
        <taxon>Anophelinae</taxon>
        <taxon>Anopheles</taxon>
        <taxon>culicifacies species complex</taxon>
    </lineage>
</organism>
<dbReference type="InterPro" id="IPR019442">
    <property type="entry name" value="THADA/TRM732_DUF2428"/>
</dbReference>
<dbReference type="InterPro" id="IPR051954">
    <property type="entry name" value="tRNA_methyltransferase_THADA"/>
</dbReference>
<feature type="region of interest" description="Disordered" evidence="2">
    <location>
        <begin position="2518"/>
        <end position="2551"/>
    </location>
</feature>
<feature type="domain" description="DUF2428" evidence="3">
    <location>
        <begin position="832"/>
        <end position="1132"/>
    </location>
</feature>
<dbReference type="EMBL" id="AXCM01000592">
    <property type="status" value="NOT_ANNOTATED_CDS"/>
    <property type="molecule type" value="Genomic_DNA"/>
</dbReference>
<reference evidence="7" key="1">
    <citation type="submission" date="2013-09" db="EMBL/GenBank/DDBJ databases">
        <title>The Genome Sequence of Anopheles culicifacies species A.</title>
        <authorList>
            <consortium name="The Broad Institute Genomics Platform"/>
            <person name="Neafsey D.E."/>
            <person name="Besansky N."/>
            <person name="Howell P."/>
            <person name="Walton C."/>
            <person name="Young S.K."/>
            <person name="Zeng Q."/>
            <person name="Gargeya S."/>
            <person name="Fitzgerald M."/>
            <person name="Haas B."/>
            <person name="Abouelleil A."/>
            <person name="Allen A.W."/>
            <person name="Alvarado L."/>
            <person name="Arachchi H.M."/>
            <person name="Berlin A.M."/>
            <person name="Chapman S.B."/>
            <person name="Gainer-Dewar J."/>
            <person name="Goldberg J."/>
            <person name="Griggs A."/>
            <person name="Gujja S."/>
            <person name="Hansen M."/>
            <person name="Howarth C."/>
            <person name="Imamovic A."/>
            <person name="Ireland A."/>
            <person name="Larimer J."/>
            <person name="McCowan C."/>
            <person name="Murphy C."/>
            <person name="Pearson M."/>
            <person name="Poon T.W."/>
            <person name="Priest M."/>
            <person name="Roberts A."/>
            <person name="Saif S."/>
            <person name="Shea T."/>
            <person name="Sisk P."/>
            <person name="Sykes S."/>
            <person name="Wortman J."/>
            <person name="Nusbaum C."/>
            <person name="Birren B."/>
        </authorList>
    </citation>
    <scope>NUCLEOTIDE SEQUENCE [LARGE SCALE GENOMIC DNA]</scope>
    <source>
        <strain evidence="7">A-37</strain>
    </source>
</reference>
<evidence type="ECO:0000259" key="3">
    <source>
        <dbReference type="Pfam" id="PF10350"/>
    </source>
</evidence>
<dbReference type="PANTHER" id="PTHR14387">
    <property type="entry name" value="THADA/DEATH RECEPTOR INTERACTING PROTEIN"/>
    <property type="match status" value="1"/>
</dbReference>
<dbReference type="STRING" id="139723.A0A182MKY3"/>
<keyword evidence="7" id="KW-1185">Reference proteome</keyword>
<feature type="compositionally biased region" description="Basic and acidic residues" evidence="2">
    <location>
        <begin position="2111"/>
        <end position="2125"/>
    </location>
</feature>
<feature type="region of interest" description="Disordered" evidence="2">
    <location>
        <begin position="2476"/>
        <end position="2500"/>
    </location>
</feature>
<evidence type="ECO:0000259" key="4">
    <source>
        <dbReference type="Pfam" id="PF25150"/>
    </source>
</evidence>
<feature type="region of interest" description="Disordered" evidence="2">
    <location>
        <begin position="2292"/>
        <end position="2318"/>
    </location>
</feature>
<dbReference type="InterPro" id="IPR056843">
    <property type="entry name" value="THADA-like_TPR"/>
</dbReference>
<feature type="compositionally biased region" description="Polar residues" evidence="2">
    <location>
        <begin position="1772"/>
        <end position="1791"/>
    </location>
</feature>
<sequence length="2690" mass="298603">MDLFQVPSVYLTAGLEDSLKLHVQTLANLFMEAPLKHAVRNTIARTLSNLNTSREIVAASIANSIKARIEQDSTGSSEPTRRNTTICNIGSCFENFKVGCEAVRLSLQQLFQFLNKSVMVYLERMNVQISPSDKSELCLFIHSAIRIVISCFQQFPDQLKASYEGEKNVEKLVLICWDLLENPEIPMDTKTNCGILIAMNANLERRFLRLAQRVFDEDSSAKQMCLVNGIICTIENEHFTGPDWKGIEVLHQAATVLKEISEENSVEVSIVLGTTRGFFQMTKRLLGLKLEGYKTSERKELVDILSINLRYSLSHLDHYVDSIRHISRDLLKCTIQLGTRLDDTLNAMIYDYIRNGGININTKCILISAISSILKAKEVLRAIPNVPEFLLRSLTQNDHSNTNLHINNCYESLMMSYSYEENKQEWFNRWINPILMEMTNGRDGTIGGSPEANDTTDHSHEAEETSSDGNSGNDIREALHDLIRKAIRVYPEIAIYMIDSKIGISFGLVLSSLGIARKNGLFDMVQSTEAMWKNLLSYSDIRQAMISSDDSTRMSALYLITECHKSTEIFTKQDLECILFFLETNINVQAASLRQKITSCMKSALNRLRSGFLSIIKKSDIDGKSHYYYEFVKRLHEFCIVNQFIGANYSRRAISFQILLQLLQISSYIFYDDENISMWNERQVRILLSALNDSYESNKHYSLKVLSFCPKQFIQQFNDELNYEVTRSLIISPRPNDSLSAAYYLEYLCFVNSTIETPRVEMEPASCSVATKVYRCFLWCEEILMQGFRLASHSLLRASRENPMFGALICIRHLLSKLDFKELSRDECWRTTITRLISTCDNIAKVVSVVTNNSSPEGTFLDDFVESNLNECTDIEMNEGNALNSYDEIDRSTQNTTNDETNEANKPETTPQMILLCSWRTIKEISLILGDIASRSPIIDAGSTVMQGEIGGLLTCRQILSIGNQFIELLSETKHRGAFEQAYIGFSKICLRLWGSPHTELHQLPMHWIKELINAITGGMSTVAAPAITDRDIAEINLDKLCVTRRSAGIPFIIQALITSELQVNSTKGLQFCMKTLLELCRSNTTNSQTRTHSLNILRSLFRSTDLGETVGEFVSEGIICAINGYEAESWSERNSSTLLFSALMVRVFGVQRTKDSENLNIRNKMTGRIFFLRCQHIIIAEDDQFIDDLSNIVDYLLNLANQRNFYGEPLVFQKIVLLKTFMYLYSDDEAAIRSSQCFLLRIEPDGEKQQSLEYIQAMLNTILLVLDVEHIGKHCEEYDITPVEVFYFRNICELKPDRLRWLKAELLRSQQFHGCLRRLIAPENECHKQPYTIQVKVYLVLSYSSAAVCNVLLDGKSIREAIQIIYSKANSQPYQLRSAMFRCLKRMLQTESKSSSDFTLNVDFLPTLSAAYQSKPIRTPKVYLLGAMNIASSSPSSRKQKRLGPAPIASMEDTTAEEKAQMEQQNHHNLQRWSQEKSSIDSSRGSPTKTIDCPSTLIPATPRIDISRASSHSSHHDSRDSSPENVFEQVGTGTLQDSGVLGFREEDTLDLRNSTEELQFMEPEKGNREKEKPNTQINYGSCPTQRYSPIIWKLEEQPNQQQYQFQQQHNRKDSASSEVVAFLSISGRTSRLSSVGSQGSANSKLSATSAVSGISRSPSPHKMLLETSFCGAKPMQAYAEGGNVGSTLEPSTEKMLEQVILSRKKDPTEAVLAEGVHVQTCKEAAGTTTLDRRGVLESIPQQPPPGGGDVQTAQHGSTGGHARRKSDCGMGTTNNLDIQQLKANQTSRSVGNKRHIPPQDLKNSIVGVMPSGTEYIRIKLKPDHCYSDNGIADNERVVEKPKDGVQELSVPIAHDRTRVSSITRSPSPANQHLPRKKRTSTASNESGTLGGRYDQQADHPSASNNSTPSKQKLVLKMFKSKRDPKSKSPSPMGSAADGLGQSFYSAGSNEQHTASNIGAARSPGSTGLRYYDAPLDGQSIHIPLHTPPEERRLGSFRSAAGVTTSSFVDTTASTGCGAFGAQVSVSASGTPTGHSSIIQKHAKTPKQQRIANMTVTIHDRPKPMPPLKCYRIDNPDGSIIIPLKSPIEDKENSSQNWESVIGELSQRIEKHVSEDHEDSEKRPDIVPTGNQGPSVSLTRNEIEPAKRRQEHKQGVFATPPPPPPPPPPASRAKATKPSVPVPTETNASVDVDVHKLQHVQHATTSTITTSMRQKQAALFQMRMGSGSEEQIFSTTLKDYTKEMNRNSSTVSQSSEGSLQKASFEHEDGVDCNNVLVDCVVNSGGGAQARKQLAGSSANVDDGMASSESEKDSEFDSASIRAGRHALRPNMLAIEDHESAGLVFQESFDDELPYIPTTLPEEKPVGIKLVPAKERTQNDLKTYPLERPRSTTPIHPGSLDKYCHDRSATAGARGMGARVNVGSDKIPSLRDSTANGTSVAKLRISLPVKKSSENAGSVAGSRVFEHRSSLGAITMTTTTAGGSTGGTGTLGTGTTGRQYRSTSTTSAMMSSMVINNRGIVSEDSPTPPPLPPRKASTSSSSVNTATPPGHKWIDVEAIPEMRKAPKRITAIPQKQQQLSQTRNSISDNTDRYTADRKEMGMDGQAYNYVNPEDCQCECHEHERTAAHSSTSVGAHEEMMVSSNELADDCRPLLRSSSSSLTAAPTVDDCPAEHKSFDRTIPGEYEGCGTK</sequence>
<feature type="region of interest" description="Disordered" evidence="2">
    <location>
        <begin position="1453"/>
        <end position="1504"/>
    </location>
</feature>
<feature type="compositionally biased region" description="Polar residues" evidence="2">
    <location>
        <begin position="1481"/>
        <end position="1490"/>
    </location>
</feature>
<feature type="compositionally biased region" description="Polar residues" evidence="2">
    <location>
        <begin position="1860"/>
        <end position="1871"/>
    </location>
</feature>
<evidence type="ECO:0000313" key="7">
    <source>
        <dbReference type="Proteomes" id="UP000075883"/>
    </source>
</evidence>
<evidence type="ECO:0000256" key="2">
    <source>
        <dbReference type="SAM" id="MobiDB-lite"/>
    </source>
</evidence>
<accession>A0A182MKY3</accession>
<feature type="compositionally biased region" description="Polar residues" evidence="2">
    <location>
        <begin position="2129"/>
        <end position="2140"/>
    </location>
</feature>
<feature type="region of interest" description="Disordered" evidence="2">
    <location>
        <begin position="1842"/>
        <end position="1965"/>
    </location>
</feature>
<reference evidence="6" key="2">
    <citation type="submission" date="2020-05" db="UniProtKB">
        <authorList>
            <consortium name="EnsemblMetazoa"/>
        </authorList>
    </citation>
    <scope>IDENTIFICATION</scope>
    <source>
        <strain evidence="6">A-37</strain>
    </source>
</reference>
<dbReference type="VEuPathDB" id="VectorBase:ACUA020800"/>
<keyword evidence="1" id="KW-0819">tRNA processing</keyword>
<dbReference type="InterPro" id="IPR056842">
    <property type="entry name" value="THADA-like_TPR_C"/>
</dbReference>
<feature type="domain" description="tRNA (32-2'-O)-methyltransferase regulator THADA-like C-terminal TPR repeats region" evidence="5">
    <location>
        <begin position="1134"/>
        <end position="1175"/>
    </location>
</feature>